<gene>
    <name evidence="10" type="ORF">SAMN05421736_10861</name>
</gene>
<dbReference type="Pfam" id="PF05031">
    <property type="entry name" value="NEAT"/>
    <property type="match status" value="5"/>
</dbReference>
<feature type="region of interest" description="Disordered" evidence="6">
    <location>
        <begin position="153"/>
        <end position="227"/>
    </location>
</feature>
<feature type="region of interest" description="Disordered" evidence="6">
    <location>
        <begin position="626"/>
        <end position="669"/>
    </location>
</feature>
<evidence type="ECO:0000256" key="7">
    <source>
        <dbReference type="SAM" id="Phobius"/>
    </source>
</evidence>
<evidence type="ECO:0000313" key="11">
    <source>
        <dbReference type="Proteomes" id="UP000198935"/>
    </source>
</evidence>
<dbReference type="Proteomes" id="UP000198935">
    <property type="component" value="Unassembled WGS sequence"/>
</dbReference>
<accession>A0A1H3RF34</accession>
<feature type="compositionally biased region" description="Acidic residues" evidence="6">
    <location>
        <begin position="159"/>
        <end position="179"/>
    </location>
</feature>
<feature type="region of interest" description="Disordered" evidence="6">
    <location>
        <begin position="484"/>
        <end position="503"/>
    </location>
</feature>
<dbReference type="PANTHER" id="PTHR37824">
    <property type="entry name" value="IRON-REGULATED SURFACE DETERMINANT PROTEIN C"/>
    <property type="match status" value="1"/>
</dbReference>
<proteinExistence type="predicted"/>
<keyword evidence="7" id="KW-1133">Transmembrane helix</keyword>
<evidence type="ECO:0000256" key="4">
    <source>
        <dbReference type="ARBA" id="ARBA00022729"/>
    </source>
</evidence>
<feature type="domain" description="NEAT" evidence="9">
    <location>
        <begin position="33"/>
        <end position="154"/>
    </location>
</feature>
<feature type="compositionally biased region" description="Acidic residues" evidence="6">
    <location>
        <begin position="189"/>
        <end position="224"/>
    </location>
</feature>
<keyword evidence="11" id="KW-1185">Reference proteome</keyword>
<feature type="domain" description="NEAT" evidence="9">
    <location>
        <begin position="503"/>
        <end position="624"/>
    </location>
</feature>
<dbReference type="SMART" id="SM00725">
    <property type="entry name" value="NEAT"/>
    <property type="match status" value="5"/>
</dbReference>
<feature type="region of interest" description="Disordered" evidence="6">
    <location>
        <begin position="786"/>
        <end position="841"/>
    </location>
</feature>
<sequence>MKKTIKKMLLVFMIFSLLFPTTLSGIAQADTGLADGEYILDFAVLKDGTDDASVMDGYTDKPGLLEVAEGRLFVNITLTNSDWIKLFQVRQNGSFVDAEVVSEDTENDTRVVRFEVPNLTDKLDAYTHVVIPFINYDNYYSVQLLFDADSVVPVAGENPGEEEETPGEEVPGEEEESPGEENSGGGEETPGEETPGEGEEAPGEGEEVPGEDPGQEVESPELAEGEYTVNFSVLKDGTEEVSVMDGYTEKPALLEVAGGSLFINITLTNSDWIKEFQVRQNGSFVDAEVVSENTENDTRVVRFEVPNLTDKLDAYTHVVIPVINYDNYYTVQFSFDADSVAPVVEDEETPSPEPEQPVEDVQLEDGDYTIEFSALHAVNDEDSSMKDYLVNPTELTVADGKKYVSFTVKSSSVITALQLEQNGQLTGGTVISTDEEANTRVVQFEIANLSEIMNAQVSMVVGNYSATREFRIAFNTATIVPAAEEETPGEGETPGQEEESPSLADGEYTVNFSVLKDGTEEVSVMDGYTEKPALLEAVEGKLFVNITLTNSDWIKEFQVRQNGSFVDAEVVSEDTENDTRVVRFEVSNLTDKLDAYTHVVIPFINYDNYYTVQFLFDADSVTLVGAETPGGGGETPGGENPGDDETPGGETPGGQTPGQEEESPELEDGEYTVDFTVLKNGTNEASVMDGYTLKPALLEVVEGRLFVNVTLTNSDWIKLFQVRQNGSFVDAEVVSEDTENDTRVVRFAVPNLTDKLDAYTHVVIPFINYDNYYTVQFLFDANSVEPLQGEYDPQPPQGNTPPSDPVPNPDHSNTDEDGLEFNRNDDTNNNHSDTTNENVSNAKTGDAVSYLLYVVMLFTSAALFIRKYRLGTL</sequence>
<feature type="compositionally biased region" description="Low complexity" evidence="6">
    <location>
        <begin position="829"/>
        <end position="838"/>
    </location>
</feature>
<evidence type="ECO:0000313" key="10">
    <source>
        <dbReference type="EMBL" id="SDZ23828.1"/>
    </source>
</evidence>
<dbReference type="PANTHER" id="PTHR37824:SF1">
    <property type="entry name" value="IRON-REGULATED SURFACE DETERMINANT PROTEIN C"/>
    <property type="match status" value="1"/>
</dbReference>
<keyword evidence="7" id="KW-0812">Transmembrane</keyword>
<evidence type="ECO:0000256" key="6">
    <source>
        <dbReference type="SAM" id="MobiDB-lite"/>
    </source>
</evidence>
<feature type="domain" description="NEAT" evidence="9">
    <location>
        <begin position="666"/>
        <end position="787"/>
    </location>
</feature>
<feature type="transmembrane region" description="Helical" evidence="7">
    <location>
        <begin position="847"/>
        <end position="865"/>
    </location>
</feature>
<dbReference type="InterPro" id="IPR050436">
    <property type="entry name" value="IsdA"/>
</dbReference>
<feature type="compositionally biased region" description="Pro residues" evidence="6">
    <location>
        <begin position="793"/>
        <end position="808"/>
    </location>
</feature>
<feature type="compositionally biased region" description="Acidic residues" evidence="6">
    <location>
        <begin position="484"/>
        <end position="500"/>
    </location>
</feature>
<evidence type="ECO:0000259" key="9">
    <source>
        <dbReference type="PROSITE" id="PS50978"/>
    </source>
</evidence>
<dbReference type="EMBL" id="FNPI01000008">
    <property type="protein sequence ID" value="SDZ23828.1"/>
    <property type="molecule type" value="Genomic_DNA"/>
</dbReference>
<evidence type="ECO:0000256" key="2">
    <source>
        <dbReference type="ARBA" id="ARBA00022512"/>
    </source>
</evidence>
<dbReference type="Gene3D" id="2.60.40.1850">
    <property type="match status" value="5"/>
</dbReference>
<feature type="compositionally biased region" description="Acidic residues" evidence="6">
    <location>
        <begin position="659"/>
        <end position="669"/>
    </location>
</feature>
<dbReference type="STRING" id="1503961.SAMN05421736_10861"/>
<dbReference type="NCBIfam" id="TIGR03063">
    <property type="entry name" value="srtB_target"/>
    <property type="match status" value="1"/>
</dbReference>
<feature type="domain" description="NEAT" evidence="9">
    <location>
        <begin position="222"/>
        <end position="343"/>
    </location>
</feature>
<keyword evidence="4 8" id="KW-0732">Signal</keyword>
<evidence type="ECO:0000256" key="8">
    <source>
        <dbReference type="SAM" id="SignalP"/>
    </source>
</evidence>
<name>A0A1H3RF34_9BACI</name>
<keyword evidence="7" id="KW-0472">Membrane</keyword>
<dbReference type="PROSITE" id="PS50978">
    <property type="entry name" value="NEAT"/>
    <property type="match status" value="5"/>
</dbReference>
<evidence type="ECO:0000256" key="1">
    <source>
        <dbReference type="ARBA" id="ARBA00004168"/>
    </source>
</evidence>
<feature type="signal peptide" evidence="8">
    <location>
        <begin position="1"/>
        <end position="29"/>
    </location>
</feature>
<evidence type="ECO:0000256" key="5">
    <source>
        <dbReference type="ARBA" id="ARBA00023088"/>
    </source>
</evidence>
<dbReference type="CDD" id="cd06920">
    <property type="entry name" value="NEAT"/>
    <property type="match status" value="5"/>
</dbReference>
<protein>
    <submittedName>
        <fullName evidence="10">Sortase B cell surface sorting signal</fullName>
    </submittedName>
</protein>
<keyword evidence="2" id="KW-0134">Cell wall</keyword>
<reference evidence="11" key="1">
    <citation type="submission" date="2016-10" db="EMBL/GenBank/DDBJ databases">
        <authorList>
            <person name="Varghese N."/>
            <person name="Submissions S."/>
        </authorList>
    </citation>
    <scope>NUCLEOTIDE SEQUENCE [LARGE SCALE GENOMIC DNA]</scope>
    <source>
        <strain evidence="11">SP</strain>
    </source>
</reference>
<dbReference type="InterPro" id="IPR037250">
    <property type="entry name" value="NEAT_dom_sf"/>
</dbReference>
<dbReference type="SUPFAM" id="SSF158911">
    <property type="entry name" value="NEAT domain-like"/>
    <property type="match status" value="5"/>
</dbReference>
<feature type="compositionally biased region" description="Gly residues" evidence="6">
    <location>
        <begin position="628"/>
        <end position="640"/>
    </location>
</feature>
<feature type="chain" id="PRO_5011771004" evidence="8">
    <location>
        <begin position="30"/>
        <end position="873"/>
    </location>
</feature>
<evidence type="ECO:0000256" key="3">
    <source>
        <dbReference type="ARBA" id="ARBA00022525"/>
    </source>
</evidence>
<dbReference type="InterPro" id="IPR017502">
    <property type="entry name" value="Sortase_SrtB_target"/>
</dbReference>
<keyword evidence="3" id="KW-0964">Secreted</keyword>
<organism evidence="10 11">
    <name type="scientific">Evansella caseinilytica</name>
    <dbReference type="NCBI Taxonomy" id="1503961"/>
    <lineage>
        <taxon>Bacteria</taxon>
        <taxon>Bacillati</taxon>
        <taxon>Bacillota</taxon>
        <taxon>Bacilli</taxon>
        <taxon>Bacillales</taxon>
        <taxon>Bacillaceae</taxon>
        <taxon>Evansella</taxon>
    </lineage>
</organism>
<dbReference type="OrthoDB" id="2413751at2"/>
<keyword evidence="5" id="KW-0572">Peptidoglycan-anchor</keyword>
<feature type="domain" description="NEAT" evidence="9">
    <location>
        <begin position="363"/>
        <end position="492"/>
    </location>
</feature>
<dbReference type="AlphaFoldDB" id="A0A1H3RF34"/>
<comment type="subcellular location">
    <subcellularLocation>
        <location evidence="1">Secreted</location>
        <location evidence="1">Cell wall</location>
        <topology evidence="1">Peptidoglycan-anchor</topology>
    </subcellularLocation>
</comment>
<dbReference type="InterPro" id="IPR006635">
    <property type="entry name" value="NEAT_dom"/>
</dbReference>